<comment type="similarity">
    <text evidence="2">Belongs to the disease resistance NB-LRR family.</text>
</comment>
<dbReference type="PANTHER" id="PTHR23155">
    <property type="entry name" value="DISEASE RESISTANCE PROTEIN RP"/>
    <property type="match status" value="1"/>
</dbReference>
<keyword evidence="6" id="KW-0611">Plant defense</keyword>
<evidence type="ECO:0000256" key="1">
    <source>
        <dbReference type="ARBA" id="ARBA00002074"/>
    </source>
</evidence>
<dbReference type="GO" id="GO:0009626">
    <property type="term" value="P:plant-type hypersensitive response"/>
    <property type="evidence" value="ECO:0007669"/>
    <property type="project" value="UniProtKB-KW"/>
</dbReference>
<keyword evidence="3" id="KW-0433">Leucine-rich repeat</keyword>
<dbReference type="InterPro" id="IPR032675">
    <property type="entry name" value="LRR_dom_sf"/>
</dbReference>
<gene>
    <name evidence="9" type="ORF">MIMGU_mgv1a001335mg</name>
</gene>
<dbReference type="SUPFAM" id="SSF52058">
    <property type="entry name" value="L domain-like"/>
    <property type="match status" value="1"/>
</dbReference>
<feature type="domain" description="NB-ARC" evidence="7">
    <location>
        <begin position="171"/>
        <end position="341"/>
    </location>
</feature>
<protein>
    <submittedName>
        <fullName evidence="9">Uncharacterized protein</fullName>
    </submittedName>
</protein>
<dbReference type="Gene3D" id="1.10.10.10">
    <property type="entry name" value="Winged helix-like DNA-binding domain superfamily/Winged helix DNA-binding domain"/>
    <property type="match status" value="1"/>
</dbReference>
<dbReference type="InterPro" id="IPR055414">
    <property type="entry name" value="LRR_R13L4/SHOC2-like"/>
</dbReference>
<dbReference type="InterPro" id="IPR044974">
    <property type="entry name" value="Disease_R_plants"/>
</dbReference>
<evidence type="ECO:0000256" key="3">
    <source>
        <dbReference type="ARBA" id="ARBA00022614"/>
    </source>
</evidence>
<evidence type="ECO:0000313" key="9">
    <source>
        <dbReference type="EMBL" id="EYU17733.1"/>
    </source>
</evidence>
<evidence type="ECO:0000259" key="8">
    <source>
        <dbReference type="Pfam" id="PF23598"/>
    </source>
</evidence>
<keyword evidence="10" id="KW-1185">Reference proteome</keyword>
<accession>A0A022PSD9</accession>
<dbReference type="Gene3D" id="1.10.8.430">
    <property type="entry name" value="Helical domain of apoptotic protease-activating factors"/>
    <property type="match status" value="1"/>
</dbReference>
<feature type="domain" description="Disease resistance R13L4/SHOC-2-like LRR" evidence="8">
    <location>
        <begin position="558"/>
        <end position="753"/>
    </location>
</feature>
<dbReference type="PANTHER" id="PTHR23155:SF1152">
    <property type="entry name" value="AAA+ ATPASE DOMAIN-CONTAINING PROTEIN"/>
    <property type="match status" value="1"/>
</dbReference>
<organism evidence="9 10">
    <name type="scientific">Erythranthe guttata</name>
    <name type="common">Yellow monkey flower</name>
    <name type="synonym">Mimulus guttatus</name>
    <dbReference type="NCBI Taxonomy" id="4155"/>
    <lineage>
        <taxon>Eukaryota</taxon>
        <taxon>Viridiplantae</taxon>
        <taxon>Streptophyta</taxon>
        <taxon>Embryophyta</taxon>
        <taxon>Tracheophyta</taxon>
        <taxon>Spermatophyta</taxon>
        <taxon>Magnoliopsida</taxon>
        <taxon>eudicotyledons</taxon>
        <taxon>Gunneridae</taxon>
        <taxon>Pentapetalae</taxon>
        <taxon>asterids</taxon>
        <taxon>lamiids</taxon>
        <taxon>Lamiales</taxon>
        <taxon>Phrymaceae</taxon>
        <taxon>Erythranthe</taxon>
    </lineage>
</organism>
<keyword evidence="4" id="KW-0381">Hypersensitive response</keyword>
<evidence type="ECO:0000313" key="10">
    <source>
        <dbReference type="Proteomes" id="UP000030748"/>
    </source>
</evidence>
<sequence>MAYGAVCCLELIIERLLKSSHISVIQNSSPQILKHLYDEILSLKEALGEFDERRSTINMKMVKTLEAGIIDAIYEFEDVLEPHVTNQFHSQSEKETNHPPLMVYSVDLHEIKQDVDSFIQTMNKMKRAYIHELHNPSPDDEEEEEDDSFVSSRIDFGGKDESYNMVGSSDLFKRIKDRLTSSQSETTFVSLLGMAGIGKTTLAKKLFQDPFIVSRYTARVFVTIGPKYRFSDILVDILRQLNAPGIDEVVLVESENVLGELKMMVYKSLKNLRFLVVFDDVWDRELYFGSFPNNQNGSRVLLTTRIAEVAQSAHPLSTFKIPFLDKKESWNLLREKVFGEQESFSYELAKAGKKIAENCEGLPLTIVTVANILPKADKTLEYWNKIANEKQNSVYKDAYDQMSKVLYPSYDYLDQHLKACFLCIGAFPQNCLKYPSQLIDLWSAEGFLNLNGTDVYMGQLFSRNVILFDAKTCAYHLHSSFWYMCNKEATKTKLFYALNCPADALPEEGIKSKRRLCIRNNVLLAMEDVQKSIASASTVRSLICTGPFHRYPVKLFLEDLWLLRVLHAYGIKFYEFPMEVVKLVQLRHLDLVYGGTLPTFISKLRNLQQLIVKQHQIIVKSTGNISYMPIEIWNMKELKYLQTAGRDMPHPCGEGSLLPNLLKLNAVGPQSCNKYTTEVVTPLAPLSDIPSSLTELILCGFGYPWEEIIKISSLPNLKYLTLDCYAFRGPKWEVLGDEFPKLESLQIEGTDLEQCTSRSYCCLPAILSVRIANCYKLKEIPLAFGTSIRSMQVDDCSTKAVECANKINQDWEEKYGDKNLLSVYVRSSWDDSPQGKK</sequence>
<comment type="function">
    <text evidence="1">Confers resistance to late blight (Phytophthora infestans) races carrying the avirulence gene Avr1. Resistance proteins guard the plant against pathogens that contain an appropriate avirulence protein via an indirect interaction with this avirulence protein. That triggers a defense system including the hypersensitive response, which restricts the pathogen growth.</text>
</comment>
<dbReference type="PRINTS" id="PR00364">
    <property type="entry name" value="DISEASERSIST"/>
</dbReference>
<dbReference type="Gene3D" id="1.20.5.4130">
    <property type="match status" value="1"/>
</dbReference>
<dbReference type="InterPro" id="IPR002182">
    <property type="entry name" value="NB-ARC"/>
</dbReference>
<dbReference type="EMBL" id="KI632363">
    <property type="protein sequence ID" value="EYU17733.1"/>
    <property type="molecule type" value="Genomic_DNA"/>
</dbReference>
<dbReference type="Pfam" id="PF00931">
    <property type="entry name" value="NB-ARC"/>
    <property type="match status" value="1"/>
</dbReference>
<dbReference type="Gene3D" id="3.40.50.300">
    <property type="entry name" value="P-loop containing nucleotide triphosphate hydrolases"/>
    <property type="match status" value="1"/>
</dbReference>
<dbReference type="GO" id="GO:0043531">
    <property type="term" value="F:ADP binding"/>
    <property type="evidence" value="ECO:0007669"/>
    <property type="project" value="InterPro"/>
</dbReference>
<dbReference type="Proteomes" id="UP000030748">
    <property type="component" value="Unassembled WGS sequence"/>
</dbReference>
<reference evidence="9 10" key="1">
    <citation type="journal article" date="2013" name="Proc. Natl. Acad. Sci. U.S.A.">
        <title>Fine-scale variation in meiotic recombination in Mimulus inferred from population shotgun sequencing.</title>
        <authorList>
            <person name="Hellsten U."/>
            <person name="Wright K.M."/>
            <person name="Jenkins J."/>
            <person name="Shu S."/>
            <person name="Yuan Y."/>
            <person name="Wessler S.R."/>
            <person name="Schmutz J."/>
            <person name="Willis J.H."/>
            <person name="Rokhsar D.S."/>
        </authorList>
    </citation>
    <scope>NUCLEOTIDE SEQUENCE [LARGE SCALE GENOMIC DNA]</scope>
    <source>
        <strain evidence="10">cv. DUN x IM62</strain>
    </source>
</reference>
<dbReference type="InterPro" id="IPR027417">
    <property type="entry name" value="P-loop_NTPase"/>
</dbReference>
<dbReference type="InterPro" id="IPR042197">
    <property type="entry name" value="Apaf_helical"/>
</dbReference>
<dbReference type="GO" id="GO:0005737">
    <property type="term" value="C:cytoplasm"/>
    <property type="evidence" value="ECO:0007669"/>
    <property type="project" value="UniProtKB-SubCell"/>
</dbReference>
<evidence type="ECO:0000256" key="6">
    <source>
        <dbReference type="ARBA" id="ARBA00022821"/>
    </source>
</evidence>
<dbReference type="eggNOG" id="KOG4658">
    <property type="taxonomic scope" value="Eukaryota"/>
</dbReference>
<name>A0A022PSD9_ERYGU</name>
<dbReference type="SUPFAM" id="SSF52540">
    <property type="entry name" value="P-loop containing nucleoside triphosphate hydrolases"/>
    <property type="match status" value="1"/>
</dbReference>
<dbReference type="AlphaFoldDB" id="A0A022PSD9"/>
<dbReference type="Gene3D" id="3.80.10.10">
    <property type="entry name" value="Ribonuclease Inhibitor"/>
    <property type="match status" value="1"/>
</dbReference>
<evidence type="ECO:0000256" key="4">
    <source>
        <dbReference type="ARBA" id="ARBA00022667"/>
    </source>
</evidence>
<evidence type="ECO:0000256" key="2">
    <source>
        <dbReference type="ARBA" id="ARBA00008894"/>
    </source>
</evidence>
<evidence type="ECO:0000256" key="5">
    <source>
        <dbReference type="ARBA" id="ARBA00022737"/>
    </source>
</evidence>
<evidence type="ECO:0000259" key="7">
    <source>
        <dbReference type="Pfam" id="PF00931"/>
    </source>
</evidence>
<proteinExistence type="inferred from homology"/>
<dbReference type="Pfam" id="PF23598">
    <property type="entry name" value="LRR_14"/>
    <property type="match status" value="1"/>
</dbReference>
<dbReference type="InterPro" id="IPR036388">
    <property type="entry name" value="WH-like_DNA-bd_sf"/>
</dbReference>
<keyword evidence="5" id="KW-0677">Repeat</keyword>